<organism evidence="1 2">
    <name type="scientific">Cryptotermes secundus</name>
    <dbReference type="NCBI Taxonomy" id="105785"/>
    <lineage>
        <taxon>Eukaryota</taxon>
        <taxon>Metazoa</taxon>
        <taxon>Ecdysozoa</taxon>
        <taxon>Arthropoda</taxon>
        <taxon>Hexapoda</taxon>
        <taxon>Insecta</taxon>
        <taxon>Pterygota</taxon>
        <taxon>Neoptera</taxon>
        <taxon>Polyneoptera</taxon>
        <taxon>Dictyoptera</taxon>
        <taxon>Blattodea</taxon>
        <taxon>Blattoidea</taxon>
        <taxon>Termitoidae</taxon>
        <taxon>Kalotermitidae</taxon>
        <taxon>Cryptotermitinae</taxon>
        <taxon>Cryptotermes</taxon>
    </lineage>
</organism>
<accession>A0A2J7QWT9</accession>
<dbReference type="EMBL" id="NEVH01009420">
    <property type="protein sequence ID" value="PNF33051.1"/>
    <property type="molecule type" value="Genomic_DNA"/>
</dbReference>
<evidence type="ECO:0000313" key="2">
    <source>
        <dbReference type="Proteomes" id="UP000235965"/>
    </source>
</evidence>
<proteinExistence type="predicted"/>
<reference evidence="1 2" key="1">
    <citation type="submission" date="2017-12" db="EMBL/GenBank/DDBJ databases">
        <title>Hemimetabolous genomes reveal molecular basis of termite eusociality.</title>
        <authorList>
            <person name="Harrison M.C."/>
            <person name="Jongepier E."/>
            <person name="Robertson H.M."/>
            <person name="Arning N."/>
            <person name="Bitard-Feildel T."/>
            <person name="Chao H."/>
            <person name="Childers C.P."/>
            <person name="Dinh H."/>
            <person name="Doddapaneni H."/>
            <person name="Dugan S."/>
            <person name="Gowin J."/>
            <person name="Greiner C."/>
            <person name="Han Y."/>
            <person name="Hu H."/>
            <person name="Hughes D.S.T."/>
            <person name="Huylmans A.-K."/>
            <person name="Kemena C."/>
            <person name="Kremer L.P.M."/>
            <person name="Lee S.L."/>
            <person name="Lopez-Ezquerra A."/>
            <person name="Mallet L."/>
            <person name="Monroy-Kuhn J.M."/>
            <person name="Moser A."/>
            <person name="Murali S.C."/>
            <person name="Muzny D.M."/>
            <person name="Otani S."/>
            <person name="Piulachs M.-D."/>
            <person name="Poelchau M."/>
            <person name="Qu J."/>
            <person name="Schaub F."/>
            <person name="Wada-Katsumata A."/>
            <person name="Worley K.C."/>
            <person name="Xie Q."/>
            <person name="Ylla G."/>
            <person name="Poulsen M."/>
            <person name="Gibbs R.A."/>
            <person name="Schal C."/>
            <person name="Richards S."/>
            <person name="Belles X."/>
            <person name="Korb J."/>
            <person name="Bornberg-Bauer E."/>
        </authorList>
    </citation>
    <scope>NUCLEOTIDE SEQUENCE [LARGE SCALE GENOMIC DNA]</scope>
    <source>
        <tissue evidence="1">Whole body</tissue>
    </source>
</reference>
<evidence type="ECO:0000313" key="1">
    <source>
        <dbReference type="EMBL" id="PNF33051.1"/>
    </source>
</evidence>
<gene>
    <name evidence="1" type="ORF">B7P43_G16330</name>
</gene>
<keyword evidence="2" id="KW-1185">Reference proteome</keyword>
<protein>
    <submittedName>
        <fullName evidence="1">Uncharacterized protein</fullName>
    </submittedName>
</protein>
<dbReference type="InParanoid" id="A0A2J7QWT9"/>
<sequence>MFPLETKHSGGKLFSQSDLRGGVFLEEMLCRRYNNKKCEDQKEHHGYKIGTWNIRTLNPAGKLENLKTEMEKNEICNDRIIALKLKAEPVYILIMQVYMPTSEYEDDEVEKCMTQLKKFFRKME</sequence>
<name>A0A2J7QWT9_9NEOP</name>
<dbReference type="Proteomes" id="UP000235965">
    <property type="component" value="Unassembled WGS sequence"/>
</dbReference>
<comment type="caution">
    <text evidence="1">The sequence shown here is derived from an EMBL/GenBank/DDBJ whole genome shotgun (WGS) entry which is preliminary data.</text>
</comment>
<dbReference type="AlphaFoldDB" id="A0A2J7QWT9"/>